<name>A0ABW8SY83_9CLOT</name>
<sequence>MVDMDYEFLYYIITGKIYKKQIQVKGGVSNDVKKRGLRLLTKYWRK</sequence>
<gene>
    <name evidence="1" type="ORF">ACJDUG_00475</name>
</gene>
<dbReference type="EMBL" id="JBJHZZ010000001">
    <property type="protein sequence ID" value="MFL0245448.1"/>
    <property type="molecule type" value="Genomic_DNA"/>
</dbReference>
<proteinExistence type="predicted"/>
<organism evidence="1 2">
    <name type="scientific">Candidatus Clostridium stratigraminis</name>
    <dbReference type="NCBI Taxonomy" id="3381661"/>
    <lineage>
        <taxon>Bacteria</taxon>
        <taxon>Bacillati</taxon>
        <taxon>Bacillota</taxon>
        <taxon>Clostridia</taxon>
        <taxon>Eubacteriales</taxon>
        <taxon>Clostridiaceae</taxon>
        <taxon>Clostridium</taxon>
    </lineage>
</organism>
<keyword evidence="2" id="KW-1185">Reference proteome</keyword>
<evidence type="ECO:0000313" key="2">
    <source>
        <dbReference type="Proteomes" id="UP001623591"/>
    </source>
</evidence>
<protein>
    <submittedName>
        <fullName evidence="1">Uncharacterized protein</fullName>
    </submittedName>
</protein>
<dbReference type="Proteomes" id="UP001623591">
    <property type="component" value="Unassembled WGS sequence"/>
</dbReference>
<comment type="caution">
    <text evidence="1">The sequence shown here is derived from an EMBL/GenBank/DDBJ whole genome shotgun (WGS) entry which is preliminary data.</text>
</comment>
<reference evidence="1 2" key="1">
    <citation type="submission" date="2024-11" db="EMBL/GenBank/DDBJ databases">
        <authorList>
            <person name="Heng Y.C."/>
            <person name="Lim A.C.H."/>
            <person name="Lee J.K.Y."/>
            <person name="Kittelmann S."/>
        </authorList>
    </citation>
    <scope>NUCLEOTIDE SEQUENCE [LARGE SCALE GENOMIC DNA]</scope>
    <source>
        <strain evidence="1 2">WILCCON 0185</strain>
    </source>
</reference>
<accession>A0ABW8SY83</accession>
<evidence type="ECO:0000313" key="1">
    <source>
        <dbReference type="EMBL" id="MFL0245448.1"/>
    </source>
</evidence>